<evidence type="ECO:0000256" key="3">
    <source>
        <dbReference type="ARBA" id="ARBA00022842"/>
    </source>
</evidence>
<dbReference type="OrthoDB" id="40579at2759"/>
<dbReference type="InterPro" id="IPR051600">
    <property type="entry name" value="Beta-PGM-like"/>
</dbReference>
<dbReference type="InterPro" id="IPR023198">
    <property type="entry name" value="PGP-like_dom2"/>
</dbReference>
<dbReference type="InterPro" id="IPR041492">
    <property type="entry name" value="HAD_2"/>
</dbReference>
<dbReference type="InterPro" id="IPR023214">
    <property type="entry name" value="HAD_sf"/>
</dbReference>
<reference evidence="5 6" key="1">
    <citation type="journal article" date="2019" name="Plant Biotechnol. J.">
        <title>The red bayberry genome and genetic basis of sex determination.</title>
        <authorList>
            <person name="Jia H.M."/>
            <person name="Jia H.J."/>
            <person name="Cai Q.L."/>
            <person name="Wang Y."/>
            <person name="Zhao H.B."/>
            <person name="Yang W.F."/>
            <person name="Wang G.Y."/>
            <person name="Li Y.H."/>
            <person name="Zhan D.L."/>
            <person name="Shen Y.T."/>
            <person name="Niu Q.F."/>
            <person name="Chang L."/>
            <person name="Qiu J."/>
            <person name="Zhao L."/>
            <person name="Xie H.B."/>
            <person name="Fu W.Y."/>
            <person name="Jin J."/>
            <person name="Li X.W."/>
            <person name="Jiao Y."/>
            <person name="Zhou C.C."/>
            <person name="Tu T."/>
            <person name="Chai C.Y."/>
            <person name="Gao J.L."/>
            <person name="Fan L.J."/>
            <person name="van de Weg E."/>
            <person name="Wang J.Y."/>
            <person name="Gao Z.S."/>
        </authorList>
    </citation>
    <scope>NUCLEOTIDE SEQUENCE [LARGE SCALE GENOMIC DNA]</scope>
    <source>
        <tissue evidence="5">Leaves</tissue>
    </source>
</reference>
<name>A0A6A1WID2_9ROSI</name>
<dbReference type="EMBL" id="RXIC02000019">
    <property type="protein sequence ID" value="KAB1225045.1"/>
    <property type="molecule type" value="Genomic_DNA"/>
</dbReference>
<gene>
    <name evidence="5" type="ORF">CJ030_MR1G027567</name>
</gene>
<dbReference type="SUPFAM" id="SSF56784">
    <property type="entry name" value="HAD-like"/>
    <property type="match status" value="1"/>
</dbReference>
<organism evidence="5 6">
    <name type="scientific">Morella rubra</name>
    <name type="common">Chinese bayberry</name>
    <dbReference type="NCBI Taxonomy" id="262757"/>
    <lineage>
        <taxon>Eukaryota</taxon>
        <taxon>Viridiplantae</taxon>
        <taxon>Streptophyta</taxon>
        <taxon>Embryophyta</taxon>
        <taxon>Tracheophyta</taxon>
        <taxon>Spermatophyta</taxon>
        <taxon>Magnoliopsida</taxon>
        <taxon>eudicotyledons</taxon>
        <taxon>Gunneridae</taxon>
        <taxon>Pentapetalae</taxon>
        <taxon>rosids</taxon>
        <taxon>fabids</taxon>
        <taxon>Fagales</taxon>
        <taxon>Myricaceae</taxon>
        <taxon>Morella</taxon>
    </lineage>
</organism>
<dbReference type="InterPro" id="IPR036412">
    <property type="entry name" value="HAD-like_sf"/>
</dbReference>
<dbReference type="Pfam" id="PF13419">
    <property type="entry name" value="HAD_2"/>
    <property type="match status" value="1"/>
</dbReference>
<protein>
    <submittedName>
        <fullName evidence="5">Haloacid dehalogenase-like hydrolase domain-containing protein Sgpp</fullName>
    </submittedName>
</protein>
<dbReference type="Proteomes" id="UP000516437">
    <property type="component" value="Chromosome 1"/>
</dbReference>
<dbReference type="PANTHER" id="PTHR46193">
    <property type="entry name" value="6-PHOSPHOGLUCONATE PHOSPHATASE"/>
    <property type="match status" value="1"/>
</dbReference>
<evidence type="ECO:0000313" key="5">
    <source>
        <dbReference type="EMBL" id="KAB1225045.1"/>
    </source>
</evidence>
<dbReference type="SFLD" id="SFLDS00003">
    <property type="entry name" value="Haloacid_Dehalogenase"/>
    <property type="match status" value="1"/>
</dbReference>
<comment type="cofactor">
    <cofactor evidence="1">
        <name>Mg(2+)</name>
        <dbReference type="ChEBI" id="CHEBI:18420"/>
    </cofactor>
</comment>
<dbReference type="AlphaFoldDB" id="A0A6A1WID2"/>
<evidence type="ECO:0000256" key="1">
    <source>
        <dbReference type="ARBA" id="ARBA00001946"/>
    </source>
</evidence>
<accession>A0A6A1WID2</accession>
<dbReference type="SFLD" id="SFLDG01129">
    <property type="entry name" value="C1.5:_HAD__Beta-PGM__Phosphata"/>
    <property type="match status" value="1"/>
</dbReference>
<dbReference type="GO" id="GO:0016787">
    <property type="term" value="F:hydrolase activity"/>
    <property type="evidence" value="ECO:0007669"/>
    <property type="project" value="UniProtKB-KW"/>
</dbReference>
<keyword evidence="4" id="KW-0119">Carbohydrate metabolism</keyword>
<keyword evidence="3" id="KW-0460">Magnesium</keyword>
<comment type="caution">
    <text evidence="5">The sequence shown here is derived from an EMBL/GenBank/DDBJ whole genome shotgun (WGS) entry which is preliminary data.</text>
</comment>
<dbReference type="GO" id="GO:0046872">
    <property type="term" value="F:metal ion binding"/>
    <property type="evidence" value="ECO:0007669"/>
    <property type="project" value="UniProtKB-KW"/>
</dbReference>
<evidence type="ECO:0000256" key="4">
    <source>
        <dbReference type="ARBA" id="ARBA00023277"/>
    </source>
</evidence>
<sequence>MNILKIKFGFYDCSKCSLACVTPLKAILFDIDGTLCDSDPLHYYAFRDMLKEVGFNGGVPITEEFFSKNISGKHNEELCRVLLPDWDIQRARKFMEDKEDMFRRLASEQIEPVKGLHKLQKWIQERGLKRAAVTSAPRPNAELLISMIGLSDFFEILVLGNECERQKPFPDPYLKALQALEVSDKHAFVFEAAGMPVVGMGLRNPEKSLSEAGASFVIKDFDDPKLWTALKELENKEGITTATA</sequence>
<dbReference type="Gene3D" id="3.40.50.1000">
    <property type="entry name" value="HAD superfamily/HAD-like"/>
    <property type="match status" value="1"/>
</dbReference>
<keyword evidence="5" id="KW-0378">Hydrolase</keyword>
<dbReference type="CDD" id="cd07505">
    <property type="entry name" value="HAD_BPGM-like"/>
    <property type="match status" value="1"/>
</dbReference>
<dbReference type="PANTHER" id="PTHR46193:SF18">
    <property type="entry name" value="HEXITOL PHOSPHATASE B"/>
    <property type="match status" value="1"/>
</dbReference>
<dbReference type="Gene3D" id="1.10.150.240">
    <property type="entry name" value="Putative phosphatase, domain 2"/>
    <property type="match status" value="1"/>
</dbReference>
<evidence type="ECO:0000256" key="2">
    <source>
        <dbReference type="ARBA" id="ARBA00022723"/>
    </source>
</evidence>
<evidence type="ECO:0000313" key="6">
    <source>
        <dbReference type="Proteomes" id="UP000516437"/>
    </source>
</evidence>
<keyword evidence="2" id="KW-0479">Metal-binding</keyword>
<proteinExistence type="predicted"/>
<keyword evidence="6" id="KW-1185">Reference proteome</keyword>